<feature type="coiled-coil region" evidence="1">
    <location>
        <begin position="38"/>
        <end position="79"/>
    </location>
</feature>
<keyword evidence="1" id="KW-0175">Coiled coil</keyword>
<proteinExistence type="predicted"/>
<feature type="compositionally biased region" description="Basic and acidic residues" evidence="2">
    <location>
        <begin position="199"/>
        <end position="211"/>
    </location>
</feature>
<evidence type="ECO:0000313" key="4">
    <source>
        <dbReference type="Proteomes" id="UP001162131"/>
    </source>
</evidence>
<evidence type="ECO:0000256" key="1">
    <source>
        <dbReference type="SAM" id="Coils"/>
    </source>
</evidence>
<comment type="caution">
    <text evidence="3">The sequence shown here is derived from an EMBL/GenBank/DDBJ whole genome shotgun (WGS) entry which is preliminary data.</text>
</comment>
<dbReference type="Proteomes" id="UP001162131">
    <property type="component" value="Unassembled WGS sequence"/>
</dbReference>
<accession>A0AAU9KAV1</accession>
<feature type="compositionally biased region" description="Polar residues" evidence="2">
    <location>
        <begin position="183"/>
        <end position="198"/>
    </location>
</feature>
<dbReference type="EMBL" id="CAJZBQ010000062">
    <property type="protein sequence ID" value="CAG9335336.1"/>
    <property type="molecule type" value="Genomic_DNA"/>
</dbReference>
<reference evidence="3" key="1">
    <citation type="submission" date="2021-09" db="EMBL/GenBank/DDBJ databases">
        <authorList>
            <consortium name="AG Swart"/>
            <person name="Singh M."/>
            <person name="Singh A."/>
            <person name="Seah K."/>
            <person name="Emmerich C."/>
        </authorList>
    </citation>
    <scope>NUCLEOTIDE SEQUENCE</scope>
    <source>
        <strain evidence="3">ATCC30299</strain>
    </source>
</reference>
<evidence type="ECO:0000256" key="2">
    <source>
        <dbReference type="SAM" id="MobiDB-lite"/>
    </source>
</evidence>
<organism evidence="3 4">
    <name type="scientific">Blepharisma stoltei</name>
    <dbReference type="NCBI Taxonomy" id="1481888"/>
    <lineage>
        <taxon>Eukaryota</taxon>
        <taxon>Sar</taxon>
        <taxon>Alveolata</taxon>
        <taxon>Ciliophora</taxon>
        <taxon>Postciliodesmatophora</taxon>
        <taxon>Heterotrichea</taxon>
        <taxon>Heterotrichida</taxon>
        <taxon>Blepharismidae</taxon>
        <taxon>Blepharisma</taxon>
    </lineage>
</organism>
<keyword evidence="4" id="KW-1185">Reference proteome</keyword>
<sequence length="230" mass="26944">MQKKLLYGEASDEIWIYQEDLESSIFSEDFGIANNLDNELIKDMLSQIENQVKIINNESKNLDNKVADLKEEKKSLIQQICDASKDKKWNKNSNKESVKQWDERADLKRKIFLEDQIIKYKIDKEKIISELENVEESMQEIKSHMSQRDKEIRNLSKELSKVHHEVERLVYLNSILPKSYYDTNSQPSQRILSQGSCSSRKESINSEEIRARPSMSTVDESKSMIIHDNL</sequence>
<evidence type="ECO:0000313" key="3">
    <source>
        <dbReference type="EMBL" id="CAG9335336.1"/>
    </source>
</evidence>
<feature type="region of interest" description="Disordered" evidence="2">
    <location>
        <begin position="183"/>
        <end position="230"/>
    </location>
</feature>
<dbReference type="AlphaFoldDB" id="A0AAU9KAV1"/>
<gene>
    <name evidence="3" type="ORF">BSTOLATCC_MIC63813</name>
</gene>
<name>A0AAU9KAV1_9CILI</name>
<protein>
    <submittedName>
        <fullName evidence="3">Uncharacterized protein</fullName>
    </submittedName>
</protein>